<evidence type="ECO:0000313" key="2">
    <source>
        <dbReference type="Proteomes" id="UP001234178"/>
    </source>
</evidence>
<comment type="caution">
    <text evidence="1">The sequence shown here is derived from an EMBL/GenBank/DDBJ whole genome shotgun (WGS) entry which is preliminary data.</text>
</comment>
<name>A0ABQ9Z3C6_9CRUS</name>
<dbReference type="EMBL" id="JAOYFB010000002">
    <property type="protein sequence ID" value="KAK4007393.1"/>
    <property type="molecule type" value="Genomic_DNA"/>
</dbReference>
<organism evidence="1 2">
    <name type="scientific">Daphnia magna</name>
    <dbReference type="NCBI Taxonomy" id="35525"/>
    <lineage>
        <taxon>Eukaryota</taxon>
        <taxon>Metazoa</taxon>
        <taxon>Ecdysozoa</taxon>
        <taxon>Arthropoda</taxon>
        <taxon>Crustacea</taxon>
        <taxon>Branchiopoda</taxon>
        <taxon>Diplostraca</taxon>
        <taxon>Cladocera</taxon>
        <taxon>Anomopoda</taxon>
        <taxon>Daphniidae</taxon>
        <taxon>Daphnia</taxon>
    </lineage>
</organism>
<keyword evidence="2" id="KW-1185">Reference proteome</keyword>
<accession>A0ABQ9Z3C6</accession>
<dbReference type="Proteomes" id="UP001234178">
    <property type="component" value="Unassembled WGS sequence"/>
</dbReference>
<sequence>MQAHLLLTESAVYDRHFLQRLAASWDVPGCAFFQQPNHSVSHTSYAPLLSIPPELTSSVLIFPQRSPTRVIDTLIERQVDVMLKKEASDSDQSDDDSVTEDRANTTFIPTLDIFNKANAISIQPINPKGGHSYLFDGDDGWRADGYRWRNNGCHTFNSGIRATYFLLITGPKKD</sequence>
<reference evidence="1 2" key="1">
    <citation type="journal article" date="2023" name="Nucleic Acids Res.">
        <title>The hologenome of Daphnia magna reveals possible DNA methylation and microbiome-mediated evolution of the host genome.</title>
        <authorList>
            <person name="Chaturvedi A."/>
            <person name="Li X."/>
            <person name="Dhandapani V."/>
            <person name="Marshall H."/>
            <person name="Kissane S."/>
            <person name="Cuenca-Cambronero M."/>
            <person name="Asole G."/>
            <person name="Calvet F."/>
            <person name="Ruiz-Romero M."/>
            <person name="Marangio P."/>
            <person name="Guigo R."/>
            <person name="Rago D."/>
            <person name="Mirbahai L."/>
            <person name="Eastwood N."/>
            <person name="Colbourne J.K."/>
            <person name="Zhou J."/>
            <person name="Mallon E."/>
            <person name="Orsini L."/>
        </authorList>
    </citation>
    <scope>NUCLEOTIDE SEQUENCE [LARGE SCALE GENOMIC DNA]</scope>
    <source>
        <strain evidence="1">LRV0_1</strain>
    </source>
</reference>
<evidence type="ECO:0000313" key="1">
    <source>
        <dbReference type="EMBL" id="KAK4007393.1"/>
    </source>
</evidence>
<gene>
    <name evidence="1" type="ORF">OUZ56_012550</name>
</gene>
<protein>
    <submittedName>
        <fullName evidence="1">Uncharacterized protein</fullName>
    </submittedName>
</protein>
<proteinExistence type="predicted"/>